<evidence type="ECO:0000313" key="16">
    <source>
        <dbReference type="RefSeq" id="XP_022241064.1"/>
    </source>
</evidence>
<protein>
    <recommendedName>
        <fullName evidence="10">POU domain protein</fullName>
    </recommendedName>
</protein>
<dbReference type="PROSITE" id="PS50071">
    <property type="entry name" value="HOMEOBOX_2"/>
    <property type="match status" value="1"/>
</dbReference>
<dbReference type="SMART" id="SM00352">
    <property type="entry name" value="POU"/>
    <property type="match status" value="1"/>
</dbReference>
<keyword evidence="3" id="KW-0805">Transcription regulation</keyword>
<comment type="subcellular location">
    <subcellularLocation>
        <location evidence="1 8 9">Nucleus</location>
    </subcellularLocation>
</comment>
<evidence type="ECO:0000256" key="2">
    <source>
        <dbReference type="ARBA" id="ARBA00010250"/>
    </source>
</evidence>
<dbReference type="PROSITE" id="PS51179">
    <property type="entry name" value="POU_3"/>
    <property type="match status" value="1"/>
</dbReference>
<evidence type="ECO:0000259" key="12">
    <source>
        <dbReference type="PROSITE" id="PS50071"/>
    </source>
</evidence>
<dbReference type="PROSITE" id="PS00465">
    <property type="entry name" value="POU_2"/>
    <property type="match status" value="1"/>
</dbReference>
<evidence type="ECO:0000256" key="7">
    <source>
        <dbReference type="ARBA" id="ARBA00023242"/>
    </source>
</evidence>
<dbReference type="Proteomes" id="UP000694941">
    <property type="component" value="Unplaced"/>
</dbReference>
<feature type="region of interest" description="Disordered" evidence="11">
    <location>
        <begin position="426"/>
        <end position="456"/>
    </location>
</feature>
<keyword evidence="6 10" id="KW-0804">Transcription</keyword>
<dbReference type="PIRSF" id="PIRSF002629">
    <property type="entry name" value="Transcription_factor_POU"/>
    <property type="match status" value="1"/>
</dbReference>
<evidence type="ECO:0000259" key="13">
    <source>
        <dbReference type="PROSITE" id="PS51179"/>
    </source>
</evidence>
<keyword evidence="7 8" id="KW-0539">Nucleus</keyword>
<dbReference type="Pfam" id="PF00157">
    <property type="entry name" value="Pou"/>
    <property type="match status" value="1"/>
</dbReference>
<dbReference type="Gene3D" id="1.10.260.40">
    <property type="entry name" value="lambda repressor-like DNA-binding domains"/>
    <property type="match status" value="1"/>
</dbReference>
<reference evidence="15 16" key="1">
    <citation type="submission" date="2025-05" db="UniProtKB">
        <authorList>
            <consortium name="RefSeq"/>
        </authorList>
    </citation>
    <scope>IDENTIFICATION</scope>
    <source>
        <tissue evidence="15 16">Muscle</tissue>
    </source>
</reference>
<evidence type="ECO:0000313" key="14">
    <source>
        <dbReference type="Proteomes" id="UP000694941"/>
    </source>
</evidence>
<dbReference type="Gene3D" id="1.10.10.60">
    <property type="entry name" value="Homeodomain-like"/>
    <property type="match status" value="1"/>
</dbReference>
<feature type="region of interest" description="Disordered" evidence="11">
    <location>
        <begin position="375"/>
        <end position="398"/>
    </location>
</feature>
<dbReference type="SMART" id="SM00389">
    <property type="entry name" value="HOX"/>
    <property type="match status" value="1"/>
</dbReference>
<dbReference type="GeneID" id="106458983"/>
<dbReference type="PANTHER" id="PTHR11636">
    <property type="entry name" value="POU DOMAIN"/>
    <property type="match status" value="1"/>
</dbReference>
<feature type="DNA-binding region" description="Homeobox" evidence="8">
    <location>
        <begin position="320"/>
        <end position="379"/>
    </location>
</feature>
<dbReference type="RefSeq" id="XP_013774002.1">
    <property type="nucleotide sequence ID" value="XM_013918548.2"/>
</dbReference>
<comment type="similarity">
    <text evidence="2">Belongs to the POU transcription factor family. Class-3 subfamily.</text>
</comment>
<dbReference type="InterPro" id="IPR010982">
    <property type="entry name" value="Lambda_DNA-bd_dom_sf"/>
</dbReference>
<dbReference type="PRINTS" id="PR00028">
    <property type="entry name" value="POUDOMAIN"/>
</dbReference>
<dbReference type="InterPro" id="IPR000327">
    <property type="entry name" value="POU_dom"/>
</dbReference>
<keyword evidence="4 8" id="KW-0238">DNA-binding</keyword>
<dbReference type="InterPro" id="IPR017970">
    <property type="entry name" value="Homeobox_CS"/>
</dbReference>
<dbReference type="PANTHER" id="PTHR11636:SF89">
    <property type="entry name" value="POU DOMAIN PROTEIN 2, ISOFORM B-RELATED"/>
    <property type="match status" value="1"/>
</dbReference>
<dbReference type="Pfam" id="PF00046">
    <property type="entry name" value="Homeodomain"/>
    <property type="match status" value="1"/>
</dbReference>
<evidence type="ECO:0000313" key="15">
    <source>
        <dbReference type="RefSeq" id="XP_013774002.1"/>
    </source>
</evidence>
<feature type="domain" description="POU-specific" evidence="13">
    <location>
        <begin position="228"/>
        <end position="302"/>
    </location>
</feature>
<evidence type="ECO:0000256" key="8">
    <source>
        <dbReference type="PROSITE-ProRule" id="PRU00108"/>
    </source>
</evidence>
<feature type="compositionally biased region" description="Polar residues" evidence="11">
    <location>
        <begin position="443"/>
        <end position="456"/>
    </location>
</feature>
<evidence type="ECO:0000256" key="11">
    <source>
        <dbReference type="SAM" id="MobiDB-lite"/>
    </source>
</evidence>
<dbReference type="CDD" id="cd00086">
    <property type="entry name" value="homeodomain"/>
    <property type="match status" value="1"/>
</dbReference>
<evidence type="ECO:0000256" key="10">
    <source>
        <dbReference type="RuleBase" id="RU361194"/>
    </source>
</evidence>
<sequence length="456" mass="50131">MQNAYDGLGTASQISGIHVSQSMATSLSNLYSVTSNVESLTNAHGLGSSRDMQVASSQGGYARESPEMKYMPPQHQSPNGHALGHHHQWVSLPSHSDPSGWPSGMHHHGLHGQDIKPQHHSGHELPHASLAHHRPPQHMTAWHPSALAGQHMVNMSSSANGSSPLQHPAYAMNGMLTHGGTQIHPAMREVPQHLSGDQHFQLHHPLHQTDNGLHRMHPDSDEPCLLETPPPSSDDLETFAKQFKQRRIKLGFTQADVGLALGTLYGNVFSQTTICRFEALQLSFKNMCKLKPLLAKWLEEADSTTGTPTSIDKIAAQGRKRKKRTSIEVSVKGALENHFHKQPKPSAQEIGSLADSLQIEKEVVRVWFCNRRQKEKRMTPPVTNMSQNNDTRHTGPLTVSANSTTEVLMRHTDDGFHGGSPVHLHNHSHSPPMLHSPTHHSASHSIHTVGQSLTAH</sequence>
<evidence type="ECO:0000256" key="6">
    <source>
        <dbReference type="ARBA" id="ARBA00023163"/>
    </source>
</evidence>
<keyword evidence="14" id="KW-1185">Reference proteome</keyword>
<dbReference type="InterPro" id="IPR050255">
    <property type="entry name" value="POU_domain_TF"/>
</dbReference>
<dbReference type="PROSITE" id="PS00027">
    <property type="entry name" value="HOMEOBOX_1"/>
    <property type="match status" value="1"/>
</dbReference>
<feature type="region of interest" description="Disordered" evidence="11">
    <location>
        <begin position="68"/>
        <end position="109"/>
    </location>
</feature>
<feature type="domain" description="Homeobox" evidence="12">
    <location>
        <begin position="318"/>
        <end position="378"/>
    </location>
</feature>
<evidence type="ECO:0000256" key="4">
    <source>
        <dbReference type="ARBA" id="ARBA00023125"/>
    </source>
</evidence>
<organism evidence="14 16">
    <name type="scientific">Limulus polyphemus</name>
    <name type="common">Atlantic horseshoe crab</name>
    <dbReference type="NCBI Taxonomy" id="6850"/>
    <lineage>
        <taxon>Eukaryota</taxon>
        <taxon>Metazoa</taxon>
        <taxon>Ecdysozoa</taxon>
        <taxon>Arthropoda</taxon>
        <taxon>Chelicerata</taxon>
        <taxon>Merostomata</taxon>
        <taxon>Xiphosura</taxon>
        <taxon>Limulidae</taxon>
        <taxon>Limulus</taxon>
    </lineage>
</organism>
<dbReference type="InterPro" id="IPR009057">
    <property type="entry name" value="Homeodomain-like_sf"/>
</dbReference>
<keyword evidence="5 8" id="KW-0371">Homeobox</keyword>
<dbReference type="InterPro" id="IPR013847">
    <property type="entry name" value="POU"/>
</dbReference>
<dbReference type="PROSITE" id="PS00035">
    <property type="entry name" value="POU_1"/>
    <property type="match status" value="1"/>
</dbReference>
<dbReference type="RefSeq" id="XP_022241064.1">
    <property type="nucleotide sequence ID" value="XM_022385356.1"/>
</dbReference>
<dbReference type="InterPro" id="IPR016362">
    <property type="entry name" value="TF_POU_3"/>
</dbReference>
<evidence type="ECO:0000256" key="1">
    <source>
        <dbReference type="ARBA" id="ARBA00004123"/>
    </source>
</evidence>
<evidence type="ECO:0000256" key="9">
    <source>
        <dbReference type="RuleBase" id="RU000682"/>
    </source>
</evidence>
<evidence type="ECO:0000256" key="5">
    <source>
        <dbReference type="ARBA" id="ARBA00023155"/>
    </source>
</evidence>
<gene>
    <name evidence="15 16" type="primary">LOC106458983</name>
</gene>
<dbReference type="SUPFAM" id="SSF47413">
    <property type="entry name" value="lambda repressor-like DNA-binding domains"/>
    <property type="match status" value="1"/>
</dbReference>
<dbReference type="SUPFAM" id="SSF46689">
    <property type="entry name" value="Homeodomain-like"/>
    <property type="match status" value="1"/>
</dbReference>
<name>A0ABM1SBQ9_LIMPO</name>
<dbReference type="InterPro" id="IPR001356">
    <property type="entry name" value="HD"/>
</dbReference>
<evidence type="ECO:0000256" key="3">
    <source>
        <dbReference type="ARBA" id="ARBA00023015"/>
    </source>
</evidence>
<accession>A0ABM1SBQ9</accession>
<proteinExistence type="inferred from homology"/>